<feature type="non-terminal residue" evidence="1">
    <location>
        <position position="122"/>
    </location>
</feature>
<evidence type="ECO:0000313" key="1">
    <source>
        <dbReference type="EMBL" id="KAJ7717771.1"/>
    </source>
</evidence>
<organism evidence="1 2">
    <name type="scientific">Mycena metata</name>
    <dbReference type="NCBI Taxonomy" id="1033252"/>
    <lineage>
        <taxon>Eukaryota</taxon>
        <taxon>Fungi</taxon>
        <taxon>Dikarya</taxon>
        <taxon>Basidiomycota</taxon>
        <taxon>Agaricomycotina</taxon>
        <taxon>Agaricomycetes</taxon>
        <taxon>Agaricomycetidae</taxon>
        <taxon>Agaricales</taxon>
        <taxon>Marasmiineae</taxon>
        <taxon>Mycenaceae</taxon>
        <taxon>Mycena</taxon>
    </lineage>
</organism>
<dbReference type="EMBL" id="JARKIB010000272">
    <property type="protein sequence ID" value="KAJ7717771.1"/>
    <property type="molecule type" value="Genomic_DNA"/>
</dbReference>
<protein>
    <submittedName>
        <fullName evidence="1">Uncharacterized protein</fullName>
    </submittedName>
</protein>
<reference evidence="1" key="1">
    <citation type="submission" date="2023-03" db="EMBL/GenBank/DDBJ databases">
        <title>Massive genome expansion in bonnet fungi (Mycena s.s.) driven by repeated elements and novel gene families across ecological guilds.</title>
        <authorList>
            <consortium name="Lawrence Berkeley National Laboratory"/>
            <person name="Harder C.B."/>
            <person name="Miyauchi S."/>
            <person name="Viragh M."/>
            <person name="Kuo A."/>
            <person name="Thoen E."/>
            <person name="Andreopoulos B."/>
            <person name="Lu D."/>
            <person name="Skrede I."/>
            <person name="Drula E."/>
            <person name="Henrissat B."/>
            <person name="Morin E."/>
            <person name="Kohler A."/>
            <person name="Barry K."/>
            <person name="LaButti K."/>
            <person name="Morin E."/>
            <person name="Salamov A."/>
            <person name="Lipzen A."/>
            <person name="Mereny Z."/>
            <person name="Hegedus B."/>
            <person name="Baldrian P."/>
            <person name="Stursova M."/>
            <person name="Weitz H."/>
            <person name="Taylor A."/>
            <person name="Grigoriev I.V."/>
            <person name="Nagy L.G."/>
            <person name="Martin F."/>
            <person name="Kauserud H."/>
        </authorList>
    </citation>
    <scope>NUCLEOTIDE SEQUENCE</scope>
    <source>
        <strain evidence="1">CBHHK182m</strain>
    </source>
</reference>
<evidence type="ECO:0000313" key="2">
    <source>
        <dbReference type="Proteomes" id="UP001215598"/>
    </source>
</evidence>
<feature type="non-terminal residue" evidence="1">
    <location>
        <position position="1"/>
    </location>
</feature>
<dbReference type="Proteomes" id="UP001215598">
    <property type="component" value="Unassembled WGS sequence"/>
</dbReference>
<proteinExistence type="predicted"/>
<name>A0AAD7HCR4_9AGAR</name>
<comment type="caution">
    <text evidence="1">The sequence shown here is derived from an EMBL/GenBank/DDBJ whole genome shotgun (WGS) entry which is preliminary data.</text>
</comment>
<keyword evidence="2" id="KW-1185">Reference proteome</keyword>
<dbReference type="AlphaFoldDB" id="A0AAD7HCR4"/>
<gene>
    <name evidence="1" type="ORF">B0H16DRAFT_1278797</name>
</gene>
<accession>A0AAD7HCR4</accession>
<sequence length="122" mass="13899">LVKIGHQDDHIPYWSIDVPADVIEFVRINPKLTPGQLWDEILKTHPEPTFTRRAVYAMWAENNARTWKRDPDELKSANILLQEFSSTESDANGKKPLYSVEQIPLTPQSGFTAIAFALPKIL</sequence>